<evidence type="ECO:0000313" key="3">
    <source>
        <dbReference type="Proteomes" id="UP000199086"/>
    </source>
</evidence>
<accession>A0A1G6GFJ9</accession>
<dbReference type="NCBIfam" id="NF041390">
    <property type="entry name" value="TadE_Rv3655c"/>
    <property type="match status" value="1"/>
</dbReference>
<dbReference type="EMBL" id="FMYF01000003">
    <property type="protein sequence ID" value="SDB80744.1"/>
    <property type="molecule type" value="Genomic_DNA"/>
</dbReference>
<keyword evidence="1" id="KW-0812">Transmembrane</keyword>
<dbReference type="STRING" id="1577474.GA0111570_10363"/>
<keyword evidence="1" id="KW-0472">Membrane</keyword>
<evidence type="ECO:0000313" key="2">
    <source>
        <dbReference type="EMBL" id="SDB80744.1"/>
    </source>
</evidence>
<dbReference type="RefSeq" id="WP_092607347.1">
    <property type="nucleotide sequence ID" value="NZ_FMYF01000003.1"/>
</dbReference>
<dbReference type="Proteomes" id="UP000199086">
    <property type="component" value="Unassembled WGS sequence"/>
</dbReference>
<sequence length="122" mass="12679">MSDAHSRDRRGMVTAELALGAVAVVMITVVLAWGLHLVTSQLLLEDTVAEVARQAARGDRAAVASARSDAPPGTRLEVLQESGALVVRAELDSGPPTHPRAVVLTAEARVIAEPGTPVVTGR</sequence>
<organism evidence="2 3">
    <name type="scientific">Raineyella antarctica</name>
    <dbReference type="NCBI Taxonomy" id="1577474"/>
    <lineage>
        <taxon>Bacteria</taxon>
        <taxon>Bacillati</taxon>
        <taxon>Actinomycetota</taxon>
        <taxon>Actinomycetes</taxon>
        <taxon>Propionibacteriales</taxon>
        <taxon>Propionibacteriaceae</taxon>
        <taxon>Raineyella</taxon>
    </lineage>
</organism>
<protein>
    <recommendedName>
        <fullName evidence="4">TadE-like protein</fullName>
    </recommendedName>
</protein>
<evidence type="ECO:0008006" key="4">
    <source>
        <dbReference type="Google" id="ProtNLM"/>
    </source>
</evidence>
<dbReference type="InterPro" id="IPR049790">
    <property type="entry name" value="Rv3655c/TadE"/>
</dbReference>
<gene>
    <name evidence="2" type="ORF">GA0111570_10363</name>
</gene>
<feature type="transmembrane region" description="Helical" evidence="1">
    <location>
        <begin position="12"/>
        <end position="35"/>
    </location>
</feature>
<keyword evidence="3" id="KW-1185">Reference proteome</keyword>
<reference evidence="2 3" key="1">
    <citation type="submission" date="2016-06" db="EMBL/GenBank/DDBJ databases">
        <authorList>
            <person name="Olsen C.W."/>
            <person name="Carey S."/>
            <person name="Hinshaw L."/>
            <person name="Karasin A.I."/>
        </authorList>
    </citation>
    <scope>NUCLEOTIDE SEQUENCE [LARGE SCALE GENOMIC DNA]</scope>
    <source>
        <strain evidence="2 3">LZ-22</strain>
    </source>
</reference>
<keyword evidence="1" id="KW-1133">Transmembrane helix</keyword>
<name>A0A1G6GFJ9_9ACTN</name>
<evidence type="ECO:0000256" key="1">
    <source>
        <dbReference type="SAM" id="Phobius"/>
    </source>
</evidence>
<proteinExistence type="predicted"/>
<dbReference type="AlphaFoldDB" id="A0A1G6GFJ9"/>